<sequence>MFLEVNRSLTDFLNDVTDGVNAQLDIMTTEGLFDAGDSQPADIDTIVDETRDLEVARRSPPLEASGDDKPSLSVFIIETVPFGAPGISGGSAEVAQGTREITIQLAIRYYIHQPETNEAFRDAYYYARAVAKTIKAFNRNQTARTRNNVVFRQMTDMRFEPIFQDQDFGGLVWFYFLTYTIRDQRP</sequence>
<comment type="caution">
    <text evidence="1">The sequence shown here is derived from an EMBL/GenBank/DDBJ whole genome shotgun (WGS) entry which is preliminary data.</text>
</comment>
<organism evidence="1">
    <name type="scientific">marine sediment metagenome</name>
    <dbReference type="NCBI Taxonomy" id="412755"/>
    <lineage>
        <taxon>unclassified sequences</taxon>
        <taxon>metagenomes</taxon>
        <taxon>ecological metagenomes</taxon>
    </lineage>
</organism>
<gene>
    <name evidence="1" type="ORF">LCGC14_0718220</name>
</gene>
<proteinExistence type="predicted"/>
<reference evidence="1" key="1">
    <citation type="journal article" date="2015" name="Nature">
        <title>Complex archaea that bridge the gap between prokaryotes and eukaryotes.</title>
        <authorList>
            <person name="Spang A."/>
            <person name="Saw J.H."/>
            <person name="Jorgensen S.L."/>
            <person name="Zaremba-Niedzwiedzka K."/>
            <person name="Martijn J."/>
            <person name="Lind A.E."/>
            <person name="van Eijk R."/>
            <person name="Schleper C."/>
            <person name="Guy L."/>
            <person name="Ettema T.J."/>
        </authorList>
    </citation>
    <scope>NUCLEOTIDE SEQUENCE</scope>
</reference>
<dbReference type="EMBL" id="LAZR01001614">
    <property type="protein sequence ID" value="KKN41955.1"/>
    <property type="molecule type" value="Genomic_DNA"/>
</dbReference>
<accession>A0A0F9QD89</accession>
<name>A0A0F9QD89_9ZZZZ</name>
<dbReference type="AlphaFoldDB" id="A0A0F9QD89"/>
<evidence type="ECO:0000313" key="1">
    <source>
        <dbReference type="EMBL" id="KKN41955.1"/>
    </source>
</evidence>
<protein>
    <submittedName>
        <fullName evidence="1">Uncharacterized protein</fullName>
    </submittedName>
</protein>